<dbReference type="RefSeq" id="WP_006937867.1">
    <property type="nucleotide sequence ID" value="NZ_BAAAYP010000041.1"/>
</dbReference>
<feature type="domain" description="Mammalian cell entry C-terminal" evidence="2">
    <location>
        <begin position="120"/>
        <end position="338"/>
    </location>
</feature>
<evidence type="ECO:0000313" key="4">
    <source>
        <dbReference type="EMBL" id="UYF93648.1"/>
    </source>
</evidence>
<evidence type="ECO:0000313" key="3">
    <source>
        <dbReference type="EMBL" id="GES35729.1"/>
    </source>
</evidence>
<dbReference type="PANTHER" id="PTHR33371:SF19">
    <property type="entry name" value="MCE-FAMILY PROTEIN MCE4A"/>
    <property type="match status" value="1"/>
</dbReference>
<dbReference type="GeneID" id="83623739"/>
<reference evidence="4" key="3">
    <citation type="submission" date="2022-09" db="EMBL/GenBank/DDBJ databases">
        <title>The genome sequence of Rhodococcus aetherivorans N1.</title>
        <authorList>
            <person name="Jiang W."/>
        </authorList>
    </citation>
    <scope>NUCLEOTIDE SEQUENCE</scope>
    <source>
        <strain evidence="4">N1</strain>
    </source>
</reference>
<protein>
    <submittedName>
        <fullName evidence="4">MCE family protein</fullName>
    </submittedName>
    <submittedName>
        <fullName evidence="3">MCE-family protein Mce1A</fullName>
    </submittedName>
</protein>
<dbReference type="KEGG" id="rav:AAT18_04250"/>
<dbReference type="Pfam" id="PF02470">
    <property type="entry name" value="MlaD"/>
    <property type="match status" value="1"/>
</dbReference>
<feature type="domain" description="Mce/MlaD" evidence="1">
    <location>
        <begin position="37"/>
        <end position="113"/>
    </location>
</feature>
<dbReference type="EMBL" id="BLAH01000026">
    <property type="protein sequence ID" value="GES35729.1"/>
    <property type="molecule type" value="Genomic_DNA"/>
</dbReference>
<dbReference type="InterPro" id="IPR005693">
    <property type="entry name" value="Mce"/>
</dbReference>
<accession>A0A0F6Y9B1</accession>
<dbReference type="GO" id="GO:0005576">
    <property type="term" value="C:extracellular region"/>
    <property type="evidence" value="ECO:0007669"/>
    <property type="project" value="TreeGrafter"/>
</dbReference>
<keyword evidence="5" id="KW-1185">Reference proteome</keyword>
<evidence type="ECO:0000313" key="5">
    <source>
        <dbReference type="Proteomes" id="UP000325466"/>
    </source>
</evidence>
<accession>N1M4D9</accession>
<organism evidence="4 6">
    <name type="scientific">Rhodococcus aetherivorans</name>
    <dbReference type="NCBI Taxonomy" id="191292"/>
    <lineage>
        <taxon>Bacteria</taxon>
        <taxon>Bacillati</taxon>
        <taxon>Actinomycetota</taxon>
        <taxon>Actinomycetes</taxon>
        <taxon>Mycobacteriales</taxon>
        <taxon>Nocardiaceae</taxon>
        <taxon>Rhodococcus</taxon>
    </lineage>
</organism>
<dbReference type="Proteomes" id="UP001163947">
    <property type="component" value="Chromosome"/>
</dbReference>
<evidence type="ECO:0000259" key="2">
    <source>
        <dbReference type="Pfam" id="PF11887"/>
    </source>
</evidence>
<dbReference type="InterPro" id="IPR052336">
    <property type="entry name" value="MlaD_Phospholipid_Transporter"/>
</dbReference>
<gene>
    <name evidence="4" type="ORF">OCS65_24965</name>
    <name evidence="3" type="ORF">RAJCM14343_0978</name>
</gene>
<reference evidence="3" key="2">
    <citation type="submission" date="2019-10" db="EMBL/GenBank/DDBJ databases">
        <title>Draft genome sequence of Rhodococcus aetherivorans JCM 14343.</title>
        <authorList>
            <person name="Inoue D."/>
            <person name="Nakazawa M."/>
            <person name="Yamamoto N."/>
            <person name="Sei K."/>
            <person name="Ike M."/>
        </authorList>
    </citation>
    <scope>NUCLEOTIDE SEQUENCE</scope>
    <source>
        <strain evidence="3">JCM 14343</strain>
    </source>
</reference>
<evidence type="ECO:0000313" key="6">
    <source>
        <dbReference type="Proteomes" id="UP001163947"/>
    </source>
</evidence>
<accession>A0A059MUI7</accession>
<evidence type="ECO:0000259" key="1">
    <source>
        <dbReference type="Pfam" id="PF02470"/>
    </source>
</evidence>
<dbReference type="Proteomes" id="UP000325466">
    <property type="component" value="Unassembled WGS sequence"/>
</dbReference>
<dbReference type="InterPro" id="IPR003399">
    <property type="entry name" value="Mce/MlaD"/>
</dbReference>
<sequence length="392" mass="41432">MDTPSWKKKLAALGLVGGLTVAVALALLMFAGAFTATTPVTVTSARSGLVLEPDAKVKLRGVEVGRVRSVEHTPDGALLQLAMDPGQLHLVPSNVRVAIESTTVFGAKFVNLLMPDDPSPVPLQEGAIIAAENVTVEFNTVFQHLSDVLAQVQPEKLNATLGAISEALNGRGDTLGATLVEADDYLATMNPSLPQLQYDLAVAADVTNLYADVAPDVMNLLDNATSIGNTVVDEQANLDLMLMNVTGLANTGRDVLGENEAQLTSALDLLTETTTLLGEYSPELTCFIIGLNDARIAFEPMAGTGKYPALMLSTNFLGGATMYDHEKDLPVVGATGGPNCHGLPAFDPKRDGHAPFVVADTHPVPFHPNTETWVRYPTIFGFLFGDMLPGGE</sequence>
<dbReference type="EMBL" id="CP106982">
    <property type="protein sequence ID" value="UYF93648.1"/>
    <property type="molecule type" value="Genomic_DNA"/>
</dbReference>
<dbReference type="AlphaFoldDB" id="A0A059MUI7"/>
<dbReference type="NCBIfam" id="TIGR00996">
    <property type="entry name" value="Mtu_fam_mce"/>
    <property type="match status" value="1"/>
</dbReference>
<proteinExistence type="predicted"/>
<reference evidence="3 5" key="1">
    <citation type="journal article" date="2018" name="Biodegradation">
        <title>1,4-Dioxane degradation characteristics of Rhodococcus aetherivorans JCM 14343.</title>
        <authorList>
            <person name="Inoue D."/>
            <person name="Tsunoda T."/>
            <person name="Yamamoto N."/>
            <person name="Ike M."/>
            <person name="Sei K."/>
        </authorList>
    </citation>
    <scope>NUCLEOTIDE SEQUENCE [LARGE SCALE GENOMIC DNA]</scope>
    <source>
        <strain evidence="3 5">JCM 14343</strain>
    </source>
</reference>
<name>A0A059MUI7_9NOCA</name>
<dbReference type="GO" id="GO:0051701">
    <property type="term" value="P:biological process involved in interaction with host"/>
    <property type="evidence" value="ECO:0007669"/>
    <property type="project" value="TreeGrafter"/>
</dbReference>
<dbReference type="Pfam" id="PF11887">
    <property type="entry name" value="Mce4_CUP1"/>
    <property type="match status" value="1"/>
</dbReference>
<dbReference type="PANTHER" id="PTHR33371">
    <property type="entry name" value="INTERMEMBRANE PHOSPHOLIPID TRANSPORT SYSTEM BINDING PROTEIN MLAD-RELATED"/>
    <property type="match status" value="1"/>
</dbReference>
<dbReference type="InterPro" id="IPR024516">
    <property type="entry name" value="Mce_C"/>
</dbReference>